<evidence type="ECO:0000256" key="1">
    <source>
        <dbReference type="ARBA" id="ARBA00004613"/>
    </source>
</evidence>
<dbReference type="EMBL" id="JASMQC010000003">
    <property type="protein sequence ID" value="KAK1946842.1"/>
    <property type="molecule type" value="Genomic_DNA"/>
</dbReference>
<accession>A0AAD9GY11</accession>
<name>A0AAD9GY11_9STRA</name>
<proteinExistence type="inferred from homology"/>
<dbReference type="Pfam" id="PF16810">
    <property type="entry name" value="RXLR"/>
    <property type="match status" value="1"/>
</dbReference>
<keyword evidence="6" id="KW-0812">Transmembrane</keyword>
<evidence type="ECO:0000313" key="7">
    <source>
        <dbReference type="EMBL" id="KAK1946842.1"/>
    </source>
</evidence>
<evidence type="ECO:0000256" key="6">
    <source>
        <dbReference type="SAM" id="Phobius"/>
    </source>
</evidence>
<evidence type="ECO:0000256" key="3">
    <source>
        <dbReference type="ARBA" id="ARBA00022525"/>
    </source>
</evidence>
<comment type="domain">
    <text evidence="5">The RxLR-dEER motif acts to carry the protein into the host cell cytoplasm through binding to cell surface phosphatidylinositol-3-phosphate.</text>
</comment>
<reference evidence="7" key="1">
    <citation type="submission" date="2023-08" db="EMBL/GenBank/DDBJ databases">
        <title>Reference Genome Resource for the Citrus Pathogen Phytophthora citrophthora.</title>
        <authorList>
            <person name="Moller H."/>
            <person name="Coetzee B."/>
            <person name="Rose L.J."/>
            <person name="Van Niekerk J.M."/>
        </authorList>
    </citation>
    <scope>NUCLEOTIDE SEQUENCE</scope>
    <source>
        <strain evidence="7">STE-U-9442</strain>
    </source>
</reference>
<comment type="caution">
    <text evidence="7">The sequence shown here is derived from an EMBL/GenBank/DDBJ whole genome shotgun (WGS) entry which is preliminary data.</text>
</comment>
<feature type="transmembrane region" description="Helical" evidence="6">
    <location>
        <begin position="50"/>
        <end position="69"/>
    </location>
</feature>
<dbReference type="InterPro" id="IPR031825">
    <property type="entry name" value="RXLR"/>
</dbReference>
<sequence length="160" mass="17996">MYFTIAIDYQWYTSVRLVREKTERAHHFETDFQKLTAFRGTATAMRLNQLLLLVIVSFVACSSAVANAAQIHDQEANLNREVVGGGRRFLKGGKTNSGLDAVNEERMTPSFWQLLGGIKVPKFSKIPGIKQLKAVFKGLSNKRAERLRAKMQNNPSAYGF</sequence>
<organism evidence="7 8">
    <name type="scientific">Phytophthora citrophthora</name>
    <dbReference type="NCBI Taxonomy" id="4793"/>
    <lineage>
        <taxon>Eukaryota</taxon>
        <taxon>Sar</taxon>
        <taxon>Stramenopiles</taxon>
        <taxon>Oomycota</taxon>
        <taxon>Peronosporomycetes</taxon>
        <taxon>Peronosporales</taxon>
        <taxon>Peronosporaceae</taxon>
        <taxon>Phytophthora</taxon>
    </lineage>
</organism>
<comment type="subcellular location">
    <subcellularLocation>
        <location evidence="1 5">Secreted</location>
    </subcellularLocation>
</comment>
<evidence type="ECO:0000256" key="2">
    <source>
        <dbReference type="ARBA" id="ARBA00010400"/>
    </source>
</evidence>
<keyword evidence="8" id="KW-1185">Reference proteome</keyword>
<comment type="function">
    <text evidence="5">Effector that suppresses plant defense responses during pathogen infection.</text>
</comment>
<keyword evidence="4" id="KW-0732">Signal</keyword>
<comment type="similarity">
    <text evidence="2 5">Belongs to the RxLR effector family.</text>
</comment>
<gene>
    <name evidence="7" type="ORF">P3T76_002394</name>
</gene>
<evidence type="ECO:0000256" key="5">
    <source>
        <dbReference type="RuleBase" id="RU367124"/>
    </source>
</evidence>
<dbReference type="Proteomes" id="UP001259832">
    <property type="component" value="Unassembled WGS sequence"/>
</dbReference>
<protein>
    <recommendedName>
        <fullName evidence="5">RxLR effector protein</fullName>
    </recommendedName>
</protein>
<keyword evidence="3 5" id="KW-0964">Secreted</keyword>
<keyword evidence="6" id="KW-0472">Membrane</keyword>
<dbReference type="AlphaFoldDB" id="A0AAD9GY11"/>
<evidence type="ECO:0000313" key="8">
    <source>
        <dbReference type="Proteomes" id="UP001259832"/>
    </source>
</evidence>
<evidence type="ECO:0000256" key="4">
    <source>
        <dbReference type="ARBA" id="ARBA00022729"/>
    </source>
</evidence>
<keyword evidence="6" id="KW-1133">Transmembrane helix</keyword>